<dbReference type="NCBIfam" id="NF038083">
    <property type="entry name" value="CU044_5270_fam"/>
    <property type="match status" value="1"/>
</dbReference>
<protein>
    <submittedName>
        <fullName evidence="1">CU044_5270 family protein</fullName>
    </submittedName>
</protein>
<dbReference type="InterPro" id="IPR047789">
    <property type="entry name" value="CU044_5270-like"/>
</dbReference>
<proteinExistence type="predicted"/>
<dbReference type="Proteomes" id="UP001432209">
    <property type="component" value="Chromosome"/>
</dbReference>
<organism evidence="1 2">
    <name type="scientific">Streptomyces niveus</name>
    <name type="common">Streptomyces spheroides</name>
    <dbReference type="NCBI Taxonomy" id="193462"/>
    <lineage>
        <taxon>Bacteria</taxon>
        <taxon>Bacillati</taxon>
        <taxon>Actinomycetota</taxon>
        <taxon>Actinomycetes</taxon>
        <taxon>Kitasatosporales</taxon>
        <taxon>Streptomycetaceae</taxon>
        <taxon>Streptomyces</taxon>
    </lineage>
</organism>
<reference evidence="1" key="1">
    <citation type="submission" date="2022-10" db="EMBL/GenBank/DDBJ databases">
        <title>The complete genomes of actinobacterial strains from the NBC collection.</title>
        <authorList>
            <person name="Joergensen T.S."/>
            <person name="Alvarez Arevalo M."/>
            <person name="Sterndorff E.B."/>
            <person name="Faurdal D."/>
            <person name="Vuksanovic O."/>
            <person name="Mourched A.-S."/>
            <person name="Charusanti P."/>
            <person name="Shaw S."/>
            <person name="Blin K."/>
            <person name="Weber T."/>
        </authorList>
    </citation>
    <scope>NUCLEOTIDE SEQUENCE</scope>
    <source>
        <strain evidence="1">NBC_01432</strain>
    </source>
</reference>
<dbReference type="EMBL" id="CP109495">
    <property type="protein sequence ID" value="WUX55923.1"/>
    <property type="molecule type" value="Genomic_DNA"/>
</dbReference>
<gene>
    <name evidence="1" type="ORF">OG442_32805</name>
</gene>
<accession>A0ABZ2AF20</accession>
<dbReference type="RefSeq" id="WP_329080149.1">
    <property type="nucleotide sequence ID" value="NZ_CP109495.1"/>
</dbReference>
<evidence type="ECO:0000313" key="1">
    <source>
        <dbReference type="EMBL" id="WUX55923.1"/>
    </source>
</evidence>
<keyword evidence="2" id="KW-1185">Reference proteome</keyword>
<name>A0ABZ2AF20_STRNV</name>
<evidence type="ECO:0000313" key="2">
    <source>
        <dbReference type="Proteomes" id="UP001432209"/>
    </source>
</evidence>
<sequence>MDETPLVRDLRADAPVPDRARLAPGRRRLLDAAASGGLMSRLRGLRSDWRTAAVGAVAAMTAAALSATLLVGGGDPATEASLLSGQTPAGSAAEVLRTAALMVADDPVPAPRADQWIYVREGYYSMVREEKPDDLVAQSDVNYHPLGEKKYFVPKANGLPRAEAEEWIPYADPDAERGRTDQKYSAREIFRFLADLPDDREAILDEVRAFYPANPPENPETPDEHAFRALGLLAVQQPVLHPQGLAKIYRTLATIPGIQVSRATDQFGRETVAISRAESGDPAGHVRAYLLDPSTGLPVGQRWAVERDGTYVEGEYGGRTPAGERPATTWKKGDVLVERVRLEGALVDKDHERP</sequence>